<comment type="caution">
    <text evidence="3">The sequence shown here is derived from an EMBL/GenBank/DDBJ whole genome shotgun (WGS) entry which is preliminary data.</text>
</comment>
<evidence type="ECO:0000313" key="4">
    <source>
        <dbReference type="Proteomes" id="UP000657372"/>
    </source>
</evidence>
<dbReference type="Proteomes" id="UP000657372">
    <property type="component" value="Unassembled WGS sequence"/>
</dbReference>
<evidence type="ECO:0008006" key="5">
    <source>
        <dbReference type="Google" id="ProtNLM"/>
    </source>
</evidence>
<gene>
    <name evidence="3" type="ORF">IXC47_02935</name>
</gene>
<evidence type="ECO:0000256" key="2">
    <source>
        <dbReference type="SAM" id="SignalP"/>
    </source>
</evidence>
<accession>A0ABS0EP54</accession>
<feature type="compositionally biased region" description="Basic residues" evidence="1">
    <location>
        <begin position="124"/>
        <end position="133"/>
    </location>
</feature>
<keyword evidence="4" id="KW-1185">Reference proteome</keyword>
<name>A0ABS0EP54_9BURK</name>
<evidence type="ECO:0000313" key="3">
    <source>
        <dbReference type="EMBL" id="MBF8176634.1"/>
    </source>
</evidence>
<feature type="chain" id="PRO_5046384235" description="DUF4124 domain-containing protein" evidence="2">
    <location>
        <begin position="20"/>
        <end position="145"/>
    </location>
</feature>
<evidence type="ECO:0000256" key="1">
    <source>
        <dbReference type="SAM" id="MobiDB-lite"/>
    </source>
</evidence>
<keyword evidence="2" id="KW-0732">Signal</keyword>
<feature type="region of interest" description="Disordered" evidence="1">
    <location>
        <begin position="75"/>
        <end position="145"/>
    </location>
</feature>
<dbReference type="RefSeq" id="WP_195874635.1">
    <property type="nucleotide sequence ID" value="NZ_JADOEL010000002.1"/>
</dbReference>
<protein>
    <recommendedName>
        <fullName evidence="5">DUF4124 domain-containing protein</fullName>
    </recommendedName>
</protein>
<feature type="compositionally biased region" description="Basic and acidic residues" evidence="1">
    <location>
        <begin position="75"/>
        <end position="98"/>
    </location>
</feature>
<proteinExistence type="predicted"/>
<feature type="compositionally biased region" description="Basic and acidic residues" evidence="1">
    <location>
        <begin position="134"/>
        <end position="145"/>
    </location>
</feature>
<feature type="signal peptide" evidence="2">
    <location>
        <begin position="1"/>
        <end position="19"/>
    </location>
</feature>
<dbReference type="EMBL" id="JADOEL010000002">
    <property type="protein sequence ID" value="MBF8176634.1"/>
    <property type="molecule type" value="Genomic_DNA"/>
</dbReference>
<reference evidence="3 4" key="1">
    <citation type="submission" date="2020-11" db="EMBL/GenBank/DDBJ databases">
        <title>WGS of Herminiimonas contaminans strain Marseille-Q4544 isolated from planarians Schmidtea mediterranea.</title>
        <authorList>
            <person name="Kangale L."/>
        </authorList>
    </citation>
    <scope>NUCLEOTIDE SEQUENCE [LARGE SCALE GENOMIC DNA]</scope>
    <source>
        <strain evidence="3 4">Marseille-Q4544</strain>
    </source>
</reference>
<organism evidence="3 4">
    <name type="scientific">Herminiimonas contaminans</name>
    <dbReference type="NCBI Taxonomy" id="1111140"/>
    <lineage>
        <taxon>Bacteria</taxon>
        <taxon>Pseudomonadati</taxon>
        <taxon>Pseudomonadota</taxon>
        <taxon>Betaproteobacteria</taxon>
        <taxon>Burkholderiales</taxon>
        <taxon>Oxalobacteraceae</taxon>
        <taxon>Herminiimonas</taxon>
    </lineage>
</organism>
<sequence>MSSLLLSFALLLVALPAFAIYKCESGGNISYSDLPCADTSSNSKSGRIIIPPAPSDTHAAQEKLVQDKRRLQALETQRSKEEASAAKERQKIAKEQERKKKRCATLEQRTRWAKEDAASANVKRMARAQRKAQRAAEKQQLECGP</sequence>
<feature type="compositionally biased region" description="Basic and acidic residues" evidence="1">
    <location>
        <begin position="108"/>
        <end position="117"/>
    </location>
</feature>